<proteinExistence type="inferred from homology"/>
<dbReference type="InterPro" id="IPR011251">
    <property type="entry name" value="Luciferase-like_dom"/>
</dbReference>
<evidence type="ECO:0000256" key="2">
    <source>
        <dbReference type="ARBA" id="ARBA00022643"/>
    </source>
</evidence>
<keyword evidence="2 6" id="KW-0288">FMN</keyword>
<sequence length="339" mass="36279">MTTDRTPTPLRLAVALDASDPPVEEAAAPALFAPGHWTRLARLAERGTLDFVTLADSFAGPGIDAAATLARVAPETRHIGLVPALTTTHTEPFHLSSTLATLDWVSRGRAGWTPSVSATEAEAALFGRRQGAPPAALWREAGEVADVVARLWDSWEDDAEIRDASTGRFIDRDKLHYVDFAGEYFSVRGPAIVPRPPQGRPVTVADLTDEEPRGALAPHTDVALVRAADPVTARDLREELRARVPGLTVLVSLPVELHGDGEAAGLAGLLADWAAEGAADGFHLCPAEPARDIVRIVDTTVPLLRERGLARDRYEGATLRAHLGLPRPDSRYAPARESA</sequence>
<comment type="caution">
    <text evidence="8">The sequence shown here is derived from an EMBL/GenBank/DDBJ whole genome shotgun (WGS) entry which is preliminary data.</text>
</comment>
<evidence type="ECO:0000256" key="4">
    <source>
        <dbReference type="ARBA" id="ARBA00023033"/>
    </source>
</evidence>
<evidence type="ECO:0000256" key="1">
    <source>
        <dbReference type="ARBA" id="ARBA00022630"/>
    </source>
</evidence>
<dbReference type="InterPro" id="IPR036661">
    <property type="entry name" value="Luciferase-like_sf"/>
</dbReference>
<name>A0A8T4J097_9ACTN</name>
<dbReference type="AlphaFoldDB" id="A0A8T4J097"/>
<feature type="domain" description="Luciferase-like" evidence="7">
    <location>
        <begin position="32"/>
        <end position="243"/>
    </location>
</feature>
<evidence type="ECO:0000313" key="8">
    <source>
        <dbReference type="EMBL" id="MBR7677435.1"/>
    </source>
</evidence>
<dbReference type="InterPro" id="IPR051260">
    <property type="entry name" value="Diverse_substr_monoxygenases"/>
</dbReference>
<dbReference type="PANTHER" id="PTHR30011">
    <property type="entry name" value="ALKANESULFONATE MONOOXYGENASE-RELATED"/>
    <property type="match status" value="1"/>
</dbReference>
<evidence type="ECO:0000313" key="9">
    <source>
        <dbReference type="Proteomes" id="UP000675554"/>
    </source>
</evidence>
<dbReference type="GO" id="GO:0004497">
    <property type="term" value="F:monooxygenase activity"/>
    <property type="evidence" value="ECO:0007669"/>
    <property type="project" value="UniProtKB-KW"/>
</dbReference>
<keyword evidence="3" id="KW-0560">Oxidoreductase</keyword>
<protein>
    <submittedName>
        <fullName evidence="8">LLM class flavin-dependent oxidoreductase</fullName>
    </submittedName>
</protein>
<dbReference type="PANTHER" id="PTHR30011:SF16">
    <property type="entry name" value="C2H2 FINGER DOMAIN TRANSCRIPTION FACTOR (EUROFUNG)-RELATED"/>
    <property type="match status" value="1"/>
</dbReference>
<dbReference type="GO" id="GO:0016705">
    <property type="term" value="F:oxidoreductase activity, acting on paired donors, with incorporation or reduction of molecular oxygen"/>
    <property type="evidence" value="ECO:0007669"/>
    <property type="project" value="InterPro"/>
</dbReference>
<accession>A0A8T4J097</accession>
<dbReference type="Gene3D" id="3.20.20.30">
    <property type="entry name" value="Luciferase-like domain"/>
    <property type="match status" value="1"/>
</dbReference>
<reference evidence="8" key="1">
    <citation type="submission" date="2021-04" db="EMBL/GenBank/DDBJ databases">
        <title>Sequencing of actinobacteria type strains.</title>
        <authorList>
            <person name="Nguyen G.-S."/>
            <person name="Wentzel A."/>
        </authorList>
    </citation>
    <scope>NUCLEOTIDE SEQUENCE</scope>
    <source>
        <strain evidence="8">DSM 42095</strain>
    </source>
</reference>
<keyword evidence="9" id="KW-1185">Reference proteome</keyword>
<evidence type="ECO:0000256" key="5">
    <source>
        <dbReference type="ARBA" id="ARBA00033748"/>
    </source>
</evidence>
<comment type="similarity">
    <text evidence="5">Belongs to the NtaA/SnaA/DszA monooxygenase family.</text>
</comment>
<keyword evidence="1 6" id="KW-0285">Flavoprotein</keyword>
<organism evidence="8 9">
    <name type="scientific">Streptomyces daliensis</name>
    <dbReference type="NCBI Taxonomy" id="299421"/>
    <lineage>
        <taxon>Bacteria</taxon>
        <taxon>Bacillati</taxon>
        <taxon>Actinomycetota</taxon>
        <taxon>Actinomycetes</taxon>
        <taxon>Kitasatosporales</taxon>
        <taxon>Streptomycetaceae</taxon>
        <taxon>Streptomyces</taxon>
    </lineage>
</organism>
<dbReference type="Proteomes" id="UP000675554">
    <property type="component" value="Unassembled WGS sequence"/>
</dbReference>
<evidence type="ECO:0000256" key="3">
    <source>
        <dbReference type="ARBA" id="ARBA00023002"/>
    </source>
</evidence>
<evidence type="ECO:0000256" key="6">
    <source>
        <dbReference type="PIRSR" id="PIRSR000337-1"/>
    </source>
</evidence>
<dbReference type="Pfam" id="PF00296">
    <property type="entry name" value="Bac_luciferase"/>
    <property type="match status" value="1"/>
</dbReference>
<feature type="binding site" evidence="6">
    <location>
        <position position="56"/>
    </location>
    <ligand>
        <name>FMN</name>
        <dbReference type="ChEBI" id="CHEBI:58210"/>
    </ligand>
</feature>
<dbReference type="InterPro" id="IPR016215">
    <property type="entry name" value="NTA_MOA"/>
</dbReference>
<gene>
    <name evidence="8" type="ORF">KDA82_31490</name>
</gene>
<evidence type="ECO:0000259" key="7">
    <source>
        <dbReference type="Pfam" id="PF00296"/>
    </source>
</evidence>
<keyword evidence="4" id="KW-0503">Monooxygenase</keyword>
<dbReference type="SUPFAM" id="SSF51679">
    <property type="entry name" value="Bacterial luciferase-like"/>
    <property type="match status" value="1"/>
</dbReference>
<dbReference type="EMBL" id="JAGSMN010000932">
    <property type="protein sequence ID" value="MBR7677435.1"/>
    <property type="molecule type" value="Genomic_DNA"/>
</dbReference>
<dbReference type="PIRSF" id="PIRSF000337">
    <property type="entry name" value="NTA_MOA"/>
    <property type="match status" value="1"/>
</dbReference>